<dbReference type="OrthoDB" id="118399at2"/>
<name>A0A317CBH9_9GAMM</name>
<comment type="caution">
    <text evidence="3">The sequence shown here is derived from an EMBL/GenBank/DDBJ whole genome shotgun (WGS) entry which is preliminary data.</text>
</comment>
<dbReference type="Pfam" id="PF20349">
    <property type="entry name" value="DUF6644"/>
    <property type="match status" value="1"/>
</dbReference>
<keyword evidence="1" id="KW-0812">Transmembrane</keyword>
<feature type="transmembrane region" description="Helical" evidence="1">
    <location>
        <begin position="136"/>
        <end position="155"/>
    </location>
</feature>
<feature type="transmembrane region" description="Helical" evidence="1">
    <location>
        <begin position="29"/>
        <end position="51"/>
    </location>
</feature>
<dbReference type="EMBL" id="QGKL01000042">
    <property type="protein sequence ID" value="PWQ93442.1"/>
    <property type="molecule type" value="Genomic_DNA"/>
</dbReference>
<keyword evidence="1" id="KW-0472">Membrane</keyword>
<protein>
    <recommendedName>
        <fullName evidence="2">DUF6644 domain-containing protein</fullName>
    </recommendedName>
</protein>
<feature type="domain" description="DUF6644" evidence="2">
    <location>
        <begin position="29"/>
        <end position="157"/>
    </location>
</feature>
<sequence>MNDVIDWLTATPLNAFITNNSWVWPSMEMIHFLGLCLLFGSLIIIDLRTLGFARKLPITSVDVFITLTLIGFLLNLVTGALFVVGDPERYFVNIAFKIKMGLIAIAAINALIYILTIQPKIHAGADSQDLPRYAKVVAIVSLTIWTCVIVLGRFIPYVEDL</sequence>
<evidence type="ECO:0000313" key="3">
    <source>
        <dbReference type="EMBL" id="PWQ93442.1"/>
    </source>
</evidence>
<organism evidence="3 4">
    <name type="scientific">Leucothrix arctica</name>
    <dbReference type="NCBI Taxonomy" id="1481894"/>
    <lineage>
        <taxon>Bacteria</taxon>
        <taxon>Pseudomonadati</taxon>
        <taxon>Pseudomonadota</taxon>
        <taxon>Gammaproteobacteria</taxon>
        <taxon>Thiotrichales</taxon>
        <taxon>Thiotrichaceae</taxon>
        <taxon>Leucothrix</taxon>
    </lineage>
</organism>
<evidence type="ECO:0000256" key="1">
    <source>
        <dbReference type="SAM" id="Phobius"/>
    </source>
</evidence>
<feature type="transmembrane region" description="Helical" evidence="1">
    <location>
        <begin position="63"/>
        <end position="84"/>
    </location>
</feature>
<feature type="transmembrane region" description="Helical" evidence="1">
    <location>
        <begin position="90"/>
        <end position="115"/>
    </location>
</feature>
<proteinExistence type="predicted"/>
<gene>
    <name evidence="3" type="ORF">DKT75_17590</name>
</gene>
<evidence type="ECO:0000259" key="2">
    <source>
        <dbReference type="Pfam" id="PF20349"/>
    </source>
</evidence>
<dbReference type="Proteomes" id="UP000245506">
    <property type="component" value="Unassembled WGS sequence"/>
</dbReference>
<accession>A0A317CBH9</accession>
<evidence type="ECO:0000313" key="4">
    <source>
        <dbReference type="Proteomes" id="UP000245506"/>
    </source>
</evidence>
<dbReference type="RefSeq" id="WP_109825230.1">
    <property type="nucleotide sequence ID" value="NZ_QGKL01000042.1"/>
</dbReference>
<keyword evidence="4" id="KW-1185">Reference proteome</keyword>
<dbReference type="AlphaFoldDB" id="A0A317CBH9"/>
<reference evidence="3 4" key="1">
    <citation type="submission" date="2018-05" db="EMBL/GenBank/DDBJ databases">
        <title>Leucothrix arctica sp. nov., isolated from Arctic seawater.</title>
        <authorList>
            <person name="Choi A."/>
            <person name="Baek K."/>
        </authorList>
    </citation>
    <scope>NUCLEOTIDE SEQUENCE [LARGE SCALE GENOMIC DNA]</scope>
    <source>
        <strain evidence="3 4">IMCC9719</strain>
    </source>
</reference>
<keyword evidence="1" id="KW-1133">Transmembrane helix</keyword>
<dbReference type="InterPro" id="IPR046586">
    <property type="entry name" value="DUF6644"/>
</dbReference>